<keyword evidence="1" id="KW-0472">Membrane</keyword>
<dbReference type="EMBL" id="JAGGLB010000022">
    <property type="protein sequence ID" value="MBP1993948.1"/>
    <property type="molecule type" value="Genomic_DNA"/>
</dbReference>
<accession>A0ABS4J2A1</accession>
<evidence type="ECO:0000256" key="1">
    <source>
        <dbReference type="SAM" id="Phobius"/>
    </source>
</evidence>
<dbReference type="InterPro" id="IPR020203">
    <property type="entry name" value="YneK"/>
</dbReference>
<evidence type="ECO:0000313" key="3">
    <source>
        <dbReference type="Proteomes" id="UP001519287"/>
    </source>
</evidence>
<name>A0ABS4J2A1_9BACL</name>
<dbReference type="RefSeq" id="WP_209975817.1">
    <property type="nucleotide sequence ID" value="NZ_JAGGLB010000022.1"/>
</dbReference>
<feature type="transmembrane region" description="Helical" evidence="1">
    <location>
        <begin position="12"/>
        <end position="32"/>
    </location>
</feature>
<evidence type="ECO:0008006" key="4">
    <source>
        <dbReference type="Google" id="ProtNLM"/>
    </source>
</evidence>
<reference evidence="2 3" key="1">
    <citation type="submission" date="2021-03" db="EMBL/GenBank/DDBJ databases">
        <title>Genomic Encyclopedia of Type Strains, Phase IV (KMG-IV): sequencing the most valuable type-strain genomes for metagenomic binning, comparative biology and taxonomic classification.</title>
        <authorList>
            <person name="Goeker M."/>
        </authorList>
    </citation>
    <scope>NUCLEOTIDE SEQUENCE [LARGE SCALE GENOMIC DNA]</scope>
    <source>
        <strain evidence="2 3">DSM 26048</strain>
    </source>
</reference>
<sequence>MDDVSNSFFMWFIIFWVCLLVVFMGIGGFFMFRKFLKVLPKEDGKSKLDWQNYYVESSRHLWTEESKSFLDRLVSPVPSPFRDIAKHSIAAKIGEVALDEGASEVTRDHCIKGYILATPRRDYKSLISFLEKQKIDYSAHQNLLN</sequence>
<evidence type="ECO:0000313" key="2">
    <source>
        <dbReference type="EMBL" id="MBP1993948.1"/>
    </source>
</evidence>
<organism evidence="2 3">
    <name type="scientific">Paenibacillus eucommiae</name>
    <dbReference type="NCBI Taxonomy" id="1355755"/>
    <lineage>
        <taxon>Bacteria</taxon>
        <taxon>Bacillati</taxon>
        <taxon>Bacillota</taxon>
        <taxon>Bacilli</taxon>
        <taxon>Bacillales</taxon>
        <taxon>Paenibacillaceae</taxon>
        <taxon>Paenibacillus</taxon>
    </lineage>
</organism>
<keyword evidence="3" id="KW-1185">Reference proteome</keyword>
<protein>
    <recommendedName>
        <fullName evidence="4">DUF2621 domain-containing protein</fullName>
    </recommendedName>
</protein>
<dbReference type="Proteomes" id="UP001519287">
    <property type="component" value="Unassembled WGS sequence"/>
</dbReference>
<comment type="caution">
    <text evidence="2">The sequence shown here is derived from an EMBL/GenBank/DDBJ whole genome shotgun (WGS) entry which is preliminary data.</text>
</comment>
<keyword evidence="1" id="KW-1133">Transmembrane helix</keyword>
<proteinExistence type="predicted"/>
<gene>
    <name evidence="2" type="ORF">J2Z66_005574</name>
</gene>
<keyword evidence="1" id="KW-0812">Transmembrane</keyword>
<dbReference type="Pfam" id="PF11084">
    <property type="entry name" value="DUF2621"/>
    <property type="match status" value="1"/>
</dbReference>